<evidence type="ECO:0000313" key="1">
    <source>
        <dbReference type="EMBL" id="KAJ7999751.1"/>
    </source>
</evidence>
<comment type="caution">
    <text evidence="1">The sequence shown here is derived from an EMBL/GenBank/DDBJ whole genome shotgun (WGS) entry which is preliminary data.</text>
</comment>
<keyword evidence="2" id="KW-1185">Reference proteome</keyword>
<dbReference type="EMBL" id="CM055743">
    <property type="protein sequence ID" value="KAJ7999751.1"/>
    <property type="molecule type" value="Genomic_DNA"/>
</dbReference>
<reference evidence="1" key="1">
    <citation type="submission" date="2021-05" db="EMBL/GenBank/DDBJ databases">
        <authorList>
            <person name="Pan Q."/>
            <person name="Jouanno E."/>
            <person name="Zahm M."/>
            <person name="Klopp C."/>
            <person name="Cabau C."/>
            <person name="Louis A."/>
            <person name="Berthelot C."/>
            <person name="Parey E."/>
            <person name="Roest Crollius H."/>
            <person name="Montfort J."/>
            <person name="Robinson-Rechavi M."/>
            <person name="Bouchez O."/>
            <person name="Lampietro C."/>
            <person name="Lopez Roques C."/>
            <person name="Donnadieu C."/>
            <person name="Postlethwait J."/>
            <person name="Bobe J."/>
            <person name="Dillon D."/>
            <person name="Chandos A."/>
            <person name="von Hippel F."/>
            <person name="Guiguen Y."/>
        </authorList>
    </citation>
    <scope>NUCLEOTIDE SEQUENCE</scope>
    <source>
        <strain evidence="1">YG-Jan2019</strain>
    </source>
</reference>
<evidence type="ECO:0000313" key="2">
    <source>
        <dbReference type="Proteomes" id="UP001157502"/>
    </source>
</evidence>
<sequence>MPSSSSTSSSSSLLTLLWSKQKTTTGLHGLATDVKRYGKLLIDGVSTDSGGVVTDTFQHTKAQDPKALINFSNDDKHFFITCEIPGPAGNDTTCNLYIGDQSPILLKTKIWKRRNFKSNLWFCQFTVTKDVLFRRLQSVRSQEVSCDYRVSSESNSLSLRSDGYIFTDLLGYLMICDPTTKQRSSKAAGSNVSLHLTPKAQGKPTTSLTSPLTPTATTSVNQLWLAAVGVASGVVGFLLGLTAICLCRKTNLEMGDMRSGGLVDSEDEQSNSVAIYENVQ</sequence>
<dbReference type="Proteomes" id="UP001157502">
    <property type="component" value="Chromosome 16"/>
</dbReference>
<organism evidence="1 2">
    <name type="scientific">Dallia pectoralis</name>
    <name type="common">Alaska blackfish</name>
    <dbReference type="NCBI Taxonomy" id="75939"/>
    <lineage>
        <taxon>Eukaryota</taxon>
        <taxon>Metazoa</taxon>
        <taxon>Chordata</taxon>
        <taxon>Craniata</taxon>
        <taxon>Vertebrata</taxon>
        <taxon>Euteleostomi</taxon>
        <taxon>Actinopterygii</taxon>
        <taxon>Neopterygii</taxon>
        <taxon>Teleostei</taxon>
        <taxon>Protacanthopterygii</taxon>
        <taxon>Esociformes</taxon>
        <taxon>Umbridae</taxon>
        <taxon>Dallia</taxon>
    </lineage>
</organism>
<gene>
    <name evidence="1" type="ORF">DPEC_G00197660</name>
</gene>
<proteinExistence type="predicted"/>
<accession>A0ACC2G888</accession>
<name>A0ACC2G888_DALPE</name>
<protein>
    <submittedName>
        <fullName evidence="1">Uncharacterized protein</fullName>
    </submittedName>
</protein>